<dbReference type="EMBL" id="JAASRN010000001">
    <property type="protein sequence ID" value="NIK72596.1"/>
    <property type="molecule type" value="Genomic_DNA"/>
</dbReference>
<keyword evidence="3" id="KW-1185">Reference proteome</keyword>
<organism evidence="2 3">
    <name type="scientific">Thermonema lapsum</name>
    <dbReference type="NCBI Taxonomy" id="28195"/>
    <lineage>
        <taxon>Bacteria</taxon>
        <taxon>Pseudomonadati</taxon>
        <taxon>Bacteroidota</taxon>
        <taxon>Cytophagia</taxon>
        <taxon>Cytophagales</taxon>
        <taxon>Thermonemataceae</taxon>
        <taxon>Thermonema</taxon>
    </lineage>
</organism>
<feature type="signal peptide" evidence="1">
    <location>
        <begin position="1"/>
        <end position="21"/>
    </location>
</feature>
<protein>
    <recommendedName>
        <fullName evidence="4">PorV/PorQ family protein</fullName>
    </recommendedName>
</protein>
<dbReference type="AlphaFoldDB" id="A0A846MM42"/>
<sequence>MNASFYLTLLFVLLGGSKAWAQQYPAAVGGRAFAMGNAIVVSSDVWATFNNVAGLASQQNVEAAVAVQQPYGFTALQTIYAGASTPLPRGGALGISAMRFGSKLFSEQAFGLAFAHKISMVSIGVKASYFQQAVQDPTGVSSRTQGAFIFEIGGIAQLLPALYWGMHAYNLGQARMVSDYREEYLPVVLKTGIGYHPTENLWLNIEAEKDTAHPTRVKAGFEYRVAKPFYVRTGVQTQPFVNTFGIGVRPKKMAVDYGLMIHNPLGLVHHISVSYAFR</sequence>
<evidence type="ECO:0000313" key="2">
    <source>
        <dbReference type="EMBL" id="NIK72596.1"/>
    </source>
</evidence>
<dbReference type="Proteomes" id="UP000537126">
    <property type="component" value="Unassembled WGS sequence"/>
</dbReference>
<keyword evidence="1" id="KW-0732">Signal</keyword>
<feature type="chain" id="PRO_5032623071" description="PorV/PorQ family protein" evidence="1">
    <location>
        <begin position="22"/>
        <end position="278"/>
    </location>
</feature>
<proteinExistence type="predicted"/>
<reference evidence="2 3" key="1">
    <citation type="submission" date="2020-03" db="EMBL/GenBank/DDBJ databases">
        <title>Genomic Encyclopedia of Type Strains, Phase IV (KMG-IV): sequencing the most valuable type-strain genomes for metagenomic binning, comparative biology and taxonomic classification.</title>
        <authorList>
            <person name="Goeker M."/>
        </authorList>
    </citation>
    <scope>NUCLEOTIDE SEQUENCE [LARGE SCALE GENOMIC DNA]</scope>
    <source>
        <strain evidence="2 3">DSM 5718</strain>
    </source>
</reference>
<evidence type="ECO:0008006" key="4">
    <source>
        <dbReference type="Google" id="ProtNLM"/>
    </source>
</evidence>
<gene>
    <name evidence="2" type="ORF">FHS56_000082</name>
</gene>
<comment type="caution">
    <text evidence="2">The sequence shown here is derived from an EMBL/GenBank/DDBJ whole genome shotgun (WGS) entry which is preliminary data.</text>
</comment>
<evidence type="ECO:0000256" key="1">
    <source>
        <dbReference type="SAM" id="SignalP"/>
    </source>
</evidence>
<dbReference type="RefSeq" id="WP_166917917.1">
    <property type="nucleotide sequence ID" value="NZ_JAASRN010000001.1"/>
</dbReference>
<evidence type="ECO:0000313" key="3">
    <source>
        <dbReference type="Proteomes" id="UP000537126"/>
    </source>
</evidence>
<accession>A0A846MM42</accession>
<name>A0A846MM42_9BACT</name>